<dbReference type="RefSeq" id="WP_103895837.1">
    <property type="nucleotide sequence ID" value="NZ_FNUK01000008.1"/>
</dbReference>
<dbReference type="AlphaFoldDB" id="A0A1H5UCP8"/>
<evidence type="ECO:0000313" key="3">
    <source>
        <dbReference type="Proteomes" id="UP000242850"/>
    </source>
</evidence>
<evidence type="ECO:0000256" key="1">
    <source>
        <dbReference type="SAM" id="Phobius"/>
    </source>
</evidence>
<sequence length="352" mass="41244">MIIILFFILCGILTNLFLVSPNSYYPLLIVIALVSTLMFVFSKKYFTINLKTILISIMAFLLSFSLSSFLIFKPSNYNYPNFKNIDNLKKAVIFYCEGEMEKYTPFYSNYFLKDKNIFLKPIYCFKIKRFYNQIKVNEKNKDLTQVAQQLKKSILNYKPYYFYIAFEGYTPNIKQAITSAIEDGCKSIYIINYTTKEIETKINNEVDLDFLRDKGISIKISRPVYESDIFINYFVNKINNLPERYKGILIYDNKTQTSEKLKERLVKHGFSESGIIISKDLKSSFDYFKSQQINNILFVNLSSSGNGVEAENIIRNELLKYSPYFKIHAIKSWGYDIELVKACISQFKKIEN</sequence>
<dbReference type="OrthoDB" id="1949754at2"/>
<name>A0A1H5UCP8_9CLOT</name>
<keyword evidence="1" id="KW-0812">Transmembrane</keyword>
<dbReference type="Gene3D" id="3.40.50.1400">
    <property type="match status" value="1"/>
</dbReference>
<gene>
    <name evidence="2" type="ORF">SAMN05660865_00851</name>
</gene>
<accession>A0A1H5UCP8</accession>
<feature type="transmembrane region" description="Helical" evidence="1">
    <location>
        <begin position="24"/>
        <end position="41"/>
    </location>
</feature>
<feature type="transmembrane region" description="Helical" evidence="1">
    <location>
        <begin position="53"/>
        <end position="72"/>
    </location>
</feature>
<keyword evidence="3" id="KW-1185">Reference proteome</keyword>
<keyword evidence="1" id="KW-0472">Membrane</keyword>
<organism evidence="2 3">
    <name type="scientific">Caloramator fervidus</name>
    <dbReference type="NCBI Taxonomy" id="29344"/>
    <lineage>
        <taxon>Bacteria</taxon>
        <taxon>Bacillati</taxon>
        <taxon>Bacillota</taxon>
        <taxon>Clostridia</taxon>
        <taxon>Eubacteriales</taxon>
        <taxon>Clostridiaceae</taxon>
        <taxon>Caloramator</taxon>
    </lineage>
</organism>
<evidence type="ECO:0000313" key="2">
    <source>
        <dbReference type="EMBL" id="SEF72037.1"/>
    </source>
</evidence>
<keyword evidence="1" id="KW-1133">Transmembrane helix</keyword>
<proteinExistence type="predicted"/>
<protein>
    <submittedName>
        <fullName evidence="2">Uncharacterized protein</fullName>
    </submittedName>
</protein>
<reference evidence="3" key="1">
    <citation type="submission" date="2016-10" db="EMBL/GenBank/DDBJ databases">
        <authorList>
            <person name="Varghese N."/>
            <person name="Submissions S."/>
        </authorList>
    </citation>
    <scope>NUCLEOTIDE SEQUENCE [LARGE SCALE GENOMIC DNA]</scope>
    <source>
        <strain evidence="3">DSM 5463</strain>
    </source>
</reference>
<dbReference type="Proteomes" id="UP000242850">
    <property type="component" value="Unassembled WGS sequence"/>
</dbReference>
<dbReference type="EMBL" id="FNUK01000008">
    <property type="protein sequence ID" value="SEF72037.1"/>
    <property type="molecule type" value="Genomic_DNA"/>
</dbReference>